<protein>
    <submittedName>
        <fullName evidence="1">Uncharacterized protein</fullName>
    </submittedName>
</protein>
<comment type="caution">
    <text evidence="1">The sequence shown here is derived from an EMBL/GenBank/DDBJ whole genome shotgun (WGS) entry which is preliminary data.</text>
</comment>
<evidence type="ECO:0000313" key="1">
    <source>
        <dbReference type="EMBL" id="EMK25975.1"/>
    </source>
</evidence>
<evidence type="ECO:0000313" key="2">
    <source>
        <dbReference type="Proteomes" id="UP000011980"/>
    </source>
</evidence>
<name>M6FC58_9LEPT</name>
<proteinExistence type="predicted"/>
<sequence>MVLNFIEISNIEFSIQIIYKKSLSLFFPTINFDPKGN</sequence>
<reference evidence="1 2" key="1">
    <citation type="submission" date="2013-01" db="EMBL/GenBank/DDBJ databases">
        <authorList>
            <person name="Harkins D.M."/>
            <person name="Durkin A.S."/>
            <person name="Brinkac L.M."/>
            <person name="Haft D.H."/>
            <person name="Selengut J.D."/>
            <person name="Sanka R."/>
            <person name="DePew J."/>
            <person name="Purushe J."/>
            <person name="Galloway R.L."/>
            <person name="Vinetz J.M."/>
            <person name="Sutton G.G."/>
            <person name="Nierman W.C."/>
            <person name="Fouts D.E."/>
        </authorList>
    </citation>
    <scope>NUCLEOTIDE SEQUENCE [LARGE SCALE GENOMIC DNA]</scope>
    <source>
        <strain evidence="1 2">Nikolaevo</strain>
    </source>
</reference>
<dbReference type="Proteomes" id="UP000011980">
    <property type="component" value="Unassembled WGS sequence"/>
</dbReference>
<dbReference type="AlphaFoldDB" id="M6FC58"/>
<organism evidence="1 2">
    <name type="scientific">Leptospira kirschneri serovar Bulgarica str. Nikolaevo</name>
    <dbReference type="NCBI Taxonomy" id="1240687"/>
    <lineage>
        <taxon>Bacteria</taxon>
        <taxon>Pseudomonadati</taxon>
        <taxon>Spirochaetota</taxon>
        <taxon>Spirochaetia</taxon>
        <taxon>Leptospirales</taxon>
        <taxon>Leptospiraceae</taxon>
        <taxon>Leptospira</taxon>
    </lineage>
</organism>
<gene>
    <name evidence="1" type="ORF">LEP1GSC008_4609</name>
</gene>
<dbReference type="EMBL" id="ANCE01000021">
    <property type="protein sequence ID" value="EMK25975.1"/>
    <property type="molecule type" value="Genomic_DNA"/>
</dbReference>
<dbReference type="PATRIC" id="fig|1240687.3.peg.348"/>
<accession>M6FC58</accession>